<reference evidence="2 3" key="1">
    <citation type="submission" date="2018-09" db="EMBL/GenBank/DDBJ databases">
        <title>Complete genome sequence of Cupriavidus oxalaticus T2, a bacterium capable of phenol tolerance and degradation.</title>
        <authorList>
            <person name="Yan J."/>
        </authorList>
    </citation>
    <scope>NUCLEOTIDE SEQUENCE [LARGE SCALE GENOMIC DNA]</scope>
    <source>
        <strain evidence="2 3">T2</strain>
    </source>
</reference>
<evidence type="ECO:0008006" key="4">
    <source>
        <dbReference type="Google" id="ProtNLM"/>
    </source>
</evidence>
<sequence>MDLPLPKLNRSKPLPLDRKGKPVKDPYAIAVKRHEWVDLLLVEGMSRYLSDEGYRVSRLAEVAKLTGVSKVRLMQVLTRYFWYGGGIGSVYAVTWEQGGRGQGRLETNIEKVGRPNANVTFDPETKWRGANMCPDLLKKWLKLVETHYPLGMEISKIFDELMAPTLVVIPAHKRQEKRLFVEYGYRAINDLDLKRKRVGHIDWLQKHGARVGSATDLCGDAIDIYDLDGTEFNCYLKYGGERQEGIGKPIVIFAVSRRSRAVVGWFVCLEPESGKTYKHCLFSAFTSKARVLSRLGIKEKLKGLVYGMCQQVFFDRGPGISESVRVAVVNGLEIDQAFAEPFRGDLKGLVEGIHRIFQERFASLHGGYRRTNNRADNEKQAHAEEAAVLTLEEFEKILVYAINHYNLTGDITKVWINDMLQEKFELNPAGIFNWYRERRYDGAASDWTDAEIYLRLLEVKELTVRKGAVRLDGGRYSSAELKTYFDKRKQRARDPGNFTIPVRVPMDDGSYLLWEREDGTFTELCETKETHRRYGRVMRVGRKFINLWLRAKRRVTLALGKSGEQLSKAREEVLAEATERQSAATETGGTKKQARAEKAAEHKAARAKEQRDVLGLPPSASQDEGYRDGREDGLPMAPSRVGRSPLDATLEMLRAGLGQLRVVAPKAISKSSEGAPTE</sequence>
<dbReference type="InterPro" id="IPR036397">
    <property type="entry name" value="RNaseH_sf"/>
</dbReference>
<dbReference type="AlphaFoldDB" id="A0A5P3VD47"/>
<evidence type="ECO:0000256" key="1">
    <source>
        <dbReference type="SAM" id="MobiDB-lite"/>
    </source>
</evidence>
<dbReference type="Gene3D" id="3.30.420.10">
    <property type="entry name" value="Ribonuclease H-like superfamily/Ribonuclease H"/>
    <property type="match status" value="1"/>
</dbReference>
<feature type="compositionally biased region" description="Polar residues" evidence="1">
    <location>
        <begin position="580"/>
        <end position="590"/>
    </location>
</feature>
<organism evidence="2 3">
    <name type="scientific">Cupriavidus oxalaticus</name>
    <dbReference type="NCBI Taxonomy" id="96344"/>
    <lineage>
        <taxon>Bacteria</taxon>
        <taxon>Pseudomonadati</taxon>
        <taxon>Pseudomonadota</taxon>
        <taxon>Betaproteobacteria</taxon>
        <taxon>Burkholderiales</taxon>
        <taxon>Burkholderiaceae</taxon>
        <taxon>Cupriavidus</taxon>
    </lineage>
</organism>
<dbReference type="GO" id="GO:0003676">
    <property type="term" value="F:nucleic acid binding"/>
    <property type="evidence" value="ECO:0007669"/>
    <property type="project" value="InterPro"/>
</dbReference>
<evidence type="ECO:0000313" key="3">
    <source>
        <dbReference type="Proteomes" id="UP000325743"/>
    </source>
</evidence>
<dbReference type="Proteomes" id="UP000325743">
    <property type="component" value="Chromosome 1"/>
</dbReference>
<feature type="compositionally biased region" description="Basic and acidic residues" evidence="1">
    <location>
        <begin position="594"/>
        <end position="612"/>
    </location>
</feature>
<gene>
    <name evidence="2" type="ORF">D2917_07950</name>
</gene>
<name>A0A5P3VD47_9BURK</name>
<feature type="compositionally biased region" description="Basic and acidic residues" evidence="1">
    <location>
        <begin position="624"/>
        <end position="633"/>
    </location>
</feature>
<dbReference type="SUPFAM" id="SSF53098">
    <property type="entry name" value="Ribonuclease H-like"/>
    <property type="match status" value="1"/>
</dbReference>
<accession>A0A5P3VD47</accession>
<proteinExistence type="predicted"/>
<evidence type="ECO:0000313" key="2">
    <source>
        <dbReference type="EMBL" id="QEZ44170.1"/>
    </source>
</evidence>
<dbReference type="EMBL" id="CP032518">
    <property type="protein sequence ID" value="QEZ44170.1"/>
    <property type="molecule type" value="Genomic_DNA"/>
</dbReference>
<protein>
    <recommendedName>
        <fullName evidence="4">Integrase catalytic domain-containing protein</fullName>
    </recommendedName>
</protein>
<dbReference type="InterPro" id="IPR012337">
    <property type="entry name" value="RNaseH-like_sf"/>
</dbReference>
<feature type="region of interest" description="Disordered" evidence="1">
    <location>
        <begin position="577"/>
        <end position="643"/>
    </location>
</feature>